<evidence type="ECO:0000256" key="1">
    <source>
        <dbReference type="ARBA" id="ARBA00022714"/>
    </source>
</evidence>
<dbReference type="InterPro" id="IPR005805">
    <property type="entry name" value="Rieske_Fe-S_prot_C"/>
</dbReference>
<feature type="domain" description="Rieske" evidence="8">
    <location>
        <begin position="39"/>
        <end position="128"/>
    </location>
</feature>
<dbReference type="AlphaFoldDB" id="A0A177E7J7"/>
<dbReference type="InterPro" id="IPR036922">
    <property type="entry name" value="Rieske_2Fe-2S_sf"/>
</dbReference>
<keyword evidence="4" id="KW-0411">Iron-sulfur</keyword>
<dbReference type="Proteomes" id="UP000076964">
    <property type="component" value="Unassembled WGS sequence"/>
</dbReference>
<comment type="cofactor">
    <cofactor evidence="6">
        <name>[2Fe-2S] cluster</name>
        <dbReference type="ChEBI" id="CHEBI:190135"/>
    </cofactor>
</comment>
<keyword evidence="5" id="KW-1015">Disulfide bond</keyword>
<dbReference type="RefSeq" id="WP_068542339.1">
    <property type="nucleotide sequence ID" value="NZ_LSFI01000030.1"/>
</dbReference>
<dbReference type="STRING" id="1795632.TH606_06995"/>
<reference evidence="9 10" key="1">
    <citation type="submission" date="2016-02" db="EMBL/GenBank/DDBJ databases">
        <title>Draft genome sequence of Thermodesulfatator sp. S606.</title>
        <authorList>
            <person name="Lai Q."/>
            <person name="Cao J."/>
            <person name="Dupont S."/>
            <person name="Shao Z."/>
            <person name="Jebbar M."/>
            <person name="Alain K."/>
        </authorList>
    </citation>
    <scope>NUCLEOTIDE SEQUENCE [LARGE SCALE GENOMIC DNA]</scope>
    <source>
        <strain evidence="9 10">S606</strain>
    </source>
</reference>
<dbReference type="GO" id="GO:0046872">
    <property type="term" value="F:metal ion binding"/>
    <property type="evidence" value="ECO:0007669"/>
    <property type="project" value="UniProtKB-KW"/>
</dbReference>
<feature type="transmembrane region" description="Helical" evidence="7">
    <location>
        <begin position="12"/>
        <end position="30"/>
    </location>
</feature>
<keyword evidence="3" id="KW-0408">Iron</keyword>
<dbReference type="OrthoDB" id="9767869at2"/>
<dbReference type="Pfam" id="PF00355">
    <property type="entry name" value="Rieske"/>
    <property type="match status" value="1"/>
</dbReference>
<dbReference type="PROSITE" id="PS51296">
    <property type="entry name" value="RIESKE"/>
    <property type="match status" value="1"/>
</dbReference>
<keyword evidence="1" id="KW-0001">2Fe-2S</keyword>
<dbReference type="InterPro" id="IPR014349">
    <property type="entry name" value="Rieske_Fe-S_prot"/>
</dbReference>
<dbReference type="SUPFAM" id="SSF50022">
    <property type="entry name" value="ISP domain"/>
    <property type="match status" value="1"/>
</dbReference>
<keyword evidence="10" id="KW-1185">Reference proteome</keyword>
<protein>
    <recommendedName>
        <fullName evidence="8">Rieske domain-containing protein</fullName>
    </recommendedName>
</protein>
<evidence type="ECO:0000256" key="2">
    <source>
        <dbReference type="ARBA" id="ARBA00022723"/>
    </source>
</evidence>
<evidence type="ECO:0000259" key="8">
    <source>
        <dbReference type="PROSITE" id="PS51296"/>
    </source>
</evidence>
<dbReference type="GO" id="GO:0016020">
    <property type="term" value="C:membrane"/>
    <property type="evidence" value="ECO:0007669"/>
    <property type="project" value="InterPro"/>
</dbReference>
<evidence type="ECO:0000256" key="4">
    <source>
        <dbReference type="ARBA" id="ARBA00023014"/>
    </source>
</evidence>
<keyword evidence="2" id="KW-0479">Metal-binding</keyword>
<dbReference type="InterPro" id="IPR017941">
    <property type="entry name" value="Rieske_2Fe-2S"/>
</dbReference>
<gene>
    <name evidence="9" type="ORF">TH606_06995</name>
</gene>
<evidence type="ECO:0000313" key="9">
    <source>
        <dbReference type="EMBL" id="OAG27410.1"/>
    </source>
</evidence>
<evidence type="ECO:0000256" key="3">
    <source>
        <dbReference type="ARBA" id="ARBA00023004"/>
    </source>
</evidence>
<dbReference type="PANTHER" id="PTHR10134">
    <property type="entry name" value="CYTOCHROME B-C1 COMPLEX SUBUNIT RIESKE, MITOCHONDRIAL"/>
    <property type="match status" value="1"/>
</dbReference>
<dbReference type="GO" id="GO:0051537">
    <property type="term" value="F:2 iron, 2 sulfur cluster binding"/>
    <property type="evidence" value="ECO:0007669"/>
    <property type="project" value="UniProtKB-KW"/>
</dbReference>
<keyword evidence="7" id="KW-0812">Transmembrane</keyword>
<dbReference type="Gene3D" id="2.102.10.10">
    <property type="entry name" value="Rieske [2Fe-2S] iron-sulphur domain"/>
    <property type="match status" value="1"/>
</dbReference>
<evidence type="ECO:0000256" key="6">
    <source>
        <dbReference type="ARBA" id="ARBA00034078"/>
    </source>
</evidence>
<sequence length="132" mass="15093">MKKNSRRDFLAVGAKLFLGGLAATGFYMAFHTFPRPPKKIFIKKEEIKNKDFYVAEDFFLVKKHKSWLALSRRCPHLGCRVNFDPRQGIFICPCHQSRFTKTGRYIAGPAKKDLDVLTIMPKEGGFIVELPG</sequence>
<comment type="caution">
    <text evidence="9">The sequence shown here is derived from an EMBL/GenBank/DDBJ whole genome shotgun (WGS) entry which is preliminary data.</text>
</comment>
<organism evidence="9 10">
    <name type="scientific">Thermodesulfatator autotrophicus</name>
    <dbReference type="NCBI Taxonomy" id="1795632"/>
    <lineage>
        <taxon>Bacteria</taxon>
        <taxon>Pseudomonadati</taxon>
        <taxon>Thermodesulfobacteriota</taxon>
        <taxon>Thermodesulfobacteria</taxon>
        <taxon>Thermodesulfobacteriales</taxon>
        <taxon>Thermodesulfatatoraceae</taxon>
        <taxon>Thermodesulfatator</taxon>
    </lineage>
</organism>
<dbReference type="EMBL" id="LSFI01000030">
    <property type="protein sequence ID" value="OAG27410.1"/>
    <property type="molecule type" value="Genomic_DNA"/>
</dbReference>
<keyword evidence="7" id="KW-0472">Membrane</keyword>
<keyword evidence="7" id="KW-1133">Transmembrane helix</keyword>
<accession>A0A177E7J7</accession>
<evidence type="ECO:0000313" key="10">
    <source>
        <dbReference type="Proteomes" id="UP000076964"/>
    </source>
</evidence>
<evidence type="ECO:0000256" key="5">
    <source>
        <dbReference type="ARBA" id="ARBA00023157"/>
    </source>
</evidence>
<dbReference type="CDD" id="cd03467">
    <property type="entry name" value="Rieske"/>
    <property type="match status" value="1"/>
</dbReference>
<name>A0A177E7J7_9BACT</name>
<proteinExistence type="predicted"/>
<evidence type="ECO:0000256" key="7">
    <source>
        <dbReference type="SAM" id="Phobius"/>
    </source>
</evidence>
<dbReference type="PRINTS" id="PR00162">
    <property type="entry name" value="RIESKE"/>
</dbReference>